<gene>
    <name evidence="1" type="primary">Acey_s0025.g1104</name>
    <name evidence="1" type="ORF">Y032_0025g1104</name>
</gene>
<sequence length="89" mass="9650">MDGKLLFRQLALWRVCNFIDTATYCSASYDLGNSVNGEMISSHATFTSSGACSSLPVCMYCFRAVRVSLQTGGHFLHMVPQLSTCDTGA</sequence>
<evidence type="ECO:0000313" key="2">
    <source>
        <dbReference type="Proteomes" id="UP000024635"/>
    </source>
</evidence>
<dbReference type="AlphaFoldDB" id="A0A016UU82"/>
<reference evidence="2" key="1">
    <citation type="journal article" date="2015" name="Nat. Genet.">
        <title>The genome and transcriptome of the zoonotic hookworm Ancylostoma ceylanicum identify infection-specific gene families.</title>
        <authorList>
            <person name="Schwarz E.M."/>
            <person name="Hu Y."/>
            <person name="Antoshechkin I."/>
            <person name="Miller M.M."/>
            <person name="Sternberg P.W."/>
            <person name="Aroian R.V."/>
        </authorList>
    </citation>
    <scope>NUCLEOTIDE SEQUENCE</scope>
    <source>
        <strain evidence="2">HY135</strain>
    </source>
</reference>
<name>A0A016UU82_9BILA</name>
<comment type="caution">
    <text evidence="1">The sequence shown here is derived from an EMBL/GenBank/DDBJ whole genome shotgun (WGS) entry which is preliminary data.</text>
</comment>
<keyword evidence="2" id="KW-1185">Reference proteome</keyword>
<evidence type="ECO:0000313" key="1">
    <source>
        <dbReference type="EMBL" id="EYC18994.1"/>
    </source>
</evidence>
<organism evidence="1 2">
    <name type="scientific">Ancylostoma ceylanicum</name>
    <dbReference type="NCBI Taxonomy" id="53326"/>
    <lineage>
        <taxon>Eukaryota</taxon>
        <taxon>Metazoa</taxon>
        <taxon>Ecdysozoa</taxon>
        <taxon>Nematoda</taxon>
        <taxon>Chromadorea</taxon>
        <taxon>Rhabditida</taxon>
        <taxon>Rhabditina</taxon>
        <taxon>Rhabditomorpha</taxon>
        <taxon>Strongyloidea</taxon>
        <taxon>Ancylostomatidae</taxon>
        <taxon>Ancylostomatinae</taxon>
        <taxon>Ancylostoma</taxon>
    </lineage>
</organism>
<proteinExistence type="predicted"/>
<accession>A0A016UU82</accession>
<protein>
    <submittedName>
        <fullName evidence="1">Uncharacterized protein</fullName>
    </submittedName>
</protein>
<dbReference type="Proteomes" id="UP000024635">
    <property type="component" value="Unassembled WGS sequence"/>
</dbReference>
<dbReference type="EMBL" id="JARK01001361">
    <property type="protein sequence ID" value="EYC18994.1"/>
    <property type="molecule type" value="Genomic_DNA"/>
</dbReference>